<dbReference type="SMART" id="SM00418">
    <property type="entry name" value="HTH_ARSR"/>
    <property type="match status" value="1"/>
</dbReference>
<dbReference type="SUPFAM" id="SSF46785">
    <property type="entry name" value="Winged helix' DNA-binding domain"/>
    <property type="match status" value="1"/>
</dbReference>
<comment type="caution">
    <text evidence="5">The sequence shown here is derived from an EMBL/GenBank/DDBJ whole genome shotgun (WGS) entry which is preliminary data.</text>
</comment>
<dbReference type="Proteomes" id="UP000585437">
    <property type="component" value="Unassembled WGS sequence"/>
</dbReference>
<keyword evidence="2 5" id="KW-0238">DNA-binding</keyword>
<evidence type="ECO:0000256" key="1">
    <source>
        <dbReference type="ARBA" id="ARBA00023015"/>
    </source>
</evidence>
<keyword evidence="1" id="KW-0805">Transcription regulation</keyword>
<dbReference type="InterPro" id="IPR051011">
    <property type="entry name" value="Metal_resp_trans_reg"/>
</dbReference>
<evidence type="ECO:0000256" key="3">
    <source>
        <dbReference type="ARBA" id="ARBA00023163"/>
    </source>
</evidence>
<gene>
    <name evidence="5" type="ORF">F4695_003952</name>
</gene>
<keyword evidence="3" id="KW-0804">Transcription</keyword>
<dbReference type="CDD" id="cd00090">
    <property type="entry name" value="HTH_ARSR"/>
    <property type="match status" value="1"/>
</dbReference>
<accession>A0A7X0JMX9</accession>
<proteinExistence type="predicted"/>
<dbReference type="GO" id="GO:0003677">
    <property type="term" value="F:DNA binding"/>
    <property type="evidence" value="ECO:0007669"/>
    <property type="project" value="UniProtKB-KW"/>
</dbReference>
<dbReference type="GO" id="GO:0003700">
    <property type="term" value="F:DNA-binding transcription factor activity"/>
    <property type="evidence" value="ECO:0007669"/>
    <property type="project" value="InterPro"/>
</dbReference>
<dbReference type="AlphaFoldDB" id="A0A7X0JMX9"/>
<sequence length="124" mass="13834">MSKTTEQLYTFDPKTAAKLLSLMSSRLRLGILQRVILQEWDVNALASDLKISQSGLSQHLSMLRETKLVTTRRSAQQVIYSSDSAAVVSMLETLAGLGLMSREASSVARREIQPRKRRIRSKAA</sequence>
<evidence type="ECO:0000313" key="6">
    <source>
        <dbReference type="Proteomes" id="UP000585437"/>
    </source>
</evidence>
<feature type="domain" description="HTH arsR-type" evidence="4">
    <location>
        <begin position="8"/>
        <end position="102"/>
    </location>
</feature>
<dbReference type="InterPro" id="IPR036390">
    <property type="entry name" value="WH_DNA-bd_sf"/>
</dbReference>
<dbReference type="InterPro" id="IPR011991">
    <property type="entry name" value="ArsR-like_HTH"/>
</dbReference>
<protein>
    <submittedName>
        <fullName evidence="5">DNA-binding transcriptional ArsR family regulator</fullName>
    </submittedName>
</protein>
<reference evidence="5 6" key="1">
    <citation type="submission" date="2020-08" db="EMBL/GenBank/DDBJ databases">
        <title>The Agave Microbiome: Exploring the role of microbial communities in plant adaptations to desert environments.</title>
        <authorList>
            <person name="Partida-Martinez L.P."/>
        </authorList>
    </citation>
    <scope>NUCLEOTIDE SEQUENCE [LARGE SCALE GENOMIC DNA]</scope>
    <source>
        <strain evidence="5 6">AS3.12</strain>
    </source>
</reference>
<evidence type="ECO:0000256" key="2">
    <source>
        <dbReference type="ARBA" id="ARBA00023125"/>
    </source>
</evidence>
<dbReference type="RefSeq" id="WP_343061002.1">
    <property type="nucleotide sequence ID" value="NZ_JACHBU010000009.1"/>
</dbReference>
<dbReference type="PRINTS" id="PR00778">
    <property type="entry name" value="HTHARSR"/>
</dbReference>
<dbReference type="PROSITE" id="PS50987">
    <property type="entry name" value="HTH_ARSR_2"/>
    <property type="match status" value="1"/>
</dbReference>
<dbReference type="InterPro" id="IPR036388">
    <property type="entry name" value="WH-like_DNA-bd_sf"/>
</dbReference>
<dbReference type="NCBIfam" id="NF033788">
    <property type="entry name" value="HTH_metalloreg"/>
    <property type="match status" value="1"/>
</dbReference>
<dbReference type="EMBL" id="JACHBU010000009">
    <property type="protein sequence ID" value="MBB6510561.1"/>
    <property type="molecule type" value="Genomic_DNA"/>
</dbReference>
<evidence type="ECO:0000313" key="5">
    <source>
        <dbReference type="EMBL" id="MBB6510561.1"/>
    </source>
</evidence>
<dbReference type="PANTHER" id="PTHR43132">
    <property type="entry name" value="ARSENICAL RESISTANCE OPERON REPRESSOR ARSR-RELATED"/>
    <property type="match status" value="1"/>
</dbReference>
<keyword evidence="6" id="KW-1185">Reference proteome</keyword>
<dbReference type="Pfam" id="PF01022">
    <property type="entry name" value="HTH_5"/>
    <property type="match status" value="1"/>
</dbReference>
<dbReference type="PANTHER" id="PTHR43132:SF2">
    <property type="entry name" value="ARSENICAL RESISTANCE OPERON REPRESSOR ARSR-RELATED"/>
    <property type="match status" value="1"/>
</dbReference>
<evidence type="ECO:0000259" key="4">
    <source>
        <dbReference type="PROSITE" id="PS50987"/>
    </source>
</evidence>
<organism evidence="5 6">
    <name type="scientific">Rhizobium soli</name>
    <dbReference type="NCBI Taxonomy" id="424798"/>
    <lineage>
        <taxon>Bacteria</taxon>
        <taxon>Pseudomonadati</taxon>
        <taxon>Pseudomonadota</taxon>
        <taxon>Alphaproteobacteria</taxon>
        <taxon>Hyphomicrobiales</taxon>
        <taxon>Rhizobiaceae</taxon>
        <taxon>Rhizobium/Agrobacterium group</taxon>
        <taxon>Rhizobium</taxon>
    </lineage>
</organism>
<dbReference type="Gene3D" id="1.10.10.10">
    <property type="entry name" value="Winged helix-like DNA-binding domain superfamily/Winged helix DNA-binding domain"/>
    <property type="match status" value="1"/>
</dbReference>
<name>A0A7X0JMX9_9HYPH</name>
<dbReference type="InterPro" id="IPR001845">
    <property type="entry name" value="HTH_ArsR_DNA-bd_dom"/>
</dbReference>